<name>A0A816NKA4_9BILA</name>
<dbReference type="EMBL" id="CAJNRG010001619">
    <property type="protein sequence ID" value="CAF2035776.1"/>
    <property type="molecule type" value="Genomic_DNA"/>
</dbReference>
<dbReference type="Proteomes" id="UP000663887">
    <property type="component" value="Unassembled WGS sequence"/>
</dbReference>
<comment type="caution">
    <text evidence="2">The sequence shown here is derived from an EMBL/GenBank/DDBJ whole genome shotgun (WGS) entry which is preliminary data.</text>
</comment>
<accession>A0A816NKA4</accession>
<proteinExistence type="predicted"/>
<evidence type="ECO:0000259" key="1">
    <source>
        <dbReference type="Pfam" id="PF04765"/>
    </source>
</evidence>
<dbReference type="InterPro" id="IPR048354">
    <property type="entry name" value="TOD1_MUCI70_glycTrfase_dom"/>
</dbReference>
<evidence type="ECO:0000313" key="3">
    <source>
        <dbReference type="Proteomes" id="UP000663887"/>
    </source>
</evidence>
<dbReference type="InterPro" id="IPR006852">
    <property type="entry name" value="TOD1_MUCI70"/>
</dbReference>
<evidence type="ECO:0000313" key="2">
    <source>
        <dbReference type="EMBL" id="CAF2035776.1"/>
    </source>
</evidence>
<protein>
    <recommendedName>
        <fullName evidence="1">TOD1/MUCI70 glycosyltransferase-like domain-containing protein</fullName>
    </recommendedName>
</protein>
<feature type="domain" description="TOD1/MUCI70 glycosyltransferase-like" evidence="1">
    <location>
        <begin position="142"/>
        <end position="418"/>
    </location>
</feature>
<reference evidence="2" key="1">
    <citation type="submission" date="2021-02" db="EMBL/GenBank/DDBJ databases">
        <authorList>
            <person name="Nowell W R."/>
        </authorList>
    </citation>
    <scope>NUCLEOTIDE SEQUENCE</scope>
</reference>
<sequence>MDNVNIKWTIVNSEDLVQSSLVDCERMLTKFLALLGLKTSASKLRNIIQYDSYQFINESVWWDQSEIADNIISMSIPSRSSASIYSNNFYFLYGNQSFLQYLSDNRQCYNQGTFPQLQSETLSNRFSSDKPERCSLKPFDCAFGDLYSFEDRDQMYRQSNILKYFDRKPLKCGFAIPSIFDTVRYKYGRNQTCQTVVFTVVTNCYDPLPEVEGPILPSFCFIALLDTQTLKAYRKFYSEEKRSTSYDVKWDLIDLGDNASLFLASAKSTETLKLVGPRMFPVAKWIIWLDGKVYIQNIGDILLQAQSPMIIPSHPDARRTSASEVKPTIKRLKSREKSSSQQLNISIAEILIQQAEYRHDGFYARSDTLGLKMVDIAILVYKNNHPCIIRYLCGWHNEINYFSYRGQLSVYYPGVRLNLTHYLHPLPEKFYYTKDHEAVC</sequence>
<dbReference type="Pfam" id="PF04765">
    <property type="entry name" value="TOD1_MUCI70"/>
    <property type="match status" value="1"/>
</dbReference>
<dbReference type="AlphaFoldDB" id="A0A816NKA4"/>
<gene>
    <name evidence="2" type="ORF">XDN619_LOCUS5900</name>
</gene>
<dbReference type="PANTHER" id="PTHR12956">
    <property type="entry name" value="ALKALINE CERAMIDASE-RELATED"/>
    <property type="match status" value="1"/>
</dbReference>
<organism evidence="2 3">
    <name type="scientific">Rotaria magnacalcarata</name>
    <dbReference type="NCBI Taxonomy" id="392030"/>
    <lineage>
        <taxon>Eukaryota</taxon>
        <taxon>Metazoa</taxon>
        <taxon>Spiralia</taxon>
        <taxon>Gnathifera</taxon>
        <taxon>Rotifera</taxon>
        <taxon>Eurotatoria</taxon>
        <taxon>Bdelloidea</taxon>
        <taxon>Philodinida</taxon>
        <taxon>Philodinidae</taxon>
        <taxon>Rotaria</taxon>
    </lineage>
</organism>